<evidence type="ECO:0000313" key="2">
    <source>
        <dbReference type="Proteomes" id="UP000271650"/>
    </source>
</evidence>
<protein>
    <submittedName>
        <fullName evidence="1">DUF2062 domain-containing protein</fullName>
    </submittedName>
</protein>
<keyword evidence="2" id="KW-1185">Reference proteome</keyword>
<name>A0ACD5HN30_9PROT</name>
<evidence type="ECO:0000313" key="1">
    <source>
        <dbReference type="EMBL" id="XRI76668.1"/>
    </source>
</evidence>
<gene>
    <name evidence="1" type="ORF">EC580_012005</name>
</gene>
<dbReference type="EMBL" id="CP127527">
    <property type="protein sequence ID" value="XRI76668.1"/>
    <property type="molecule type" value="Genomic_DNA"/>
</dbReference>
<dbReference type="Proteomes" id="UP000271650">
    <property type="component" value="Chromosome"/>
</dbReference>
<organism evidence="1 2">
    <name type="scientific">Acidithiobacillus sulfuriphilus</name>
    <dbReference type="NCBI Taxonomy" id="1867749"/>
    <lineage>
        <taxon>Bacteria</taxon>
        <taxon>Pseudomonadati</taxon>
        <taxon>Pseudomonadota</taxon>
        <taxon>Acidithiobacillia</taxon>
        <taxon>Acidithiobacillales</taxon>
        <taxon>Acidithiobacillaceae</taxon>
        <taxon>Acidithiobacillus</taxon>
    </lineage>
</organism>
<proteinExistence type="predicted"/>
<sequence>MGLSALRLPSFCRLPTREEILHKRPLGRFTHYLARPVFWHPHRHNFARGMAIGTFVGSLPFFGHVLSILLIGLWRRAYIPIAVIMPFVVTGPLTIVPFFYASYHFGFWLLDQIGLAPPITIHYVDIHRLFHGQIGMAAMGDRLWHAYLITWLGSLLFGGALAIIAYWGTLWSWRLWVYWRLRLRQRHRRPTHTPRSS</sequence>
<reference evidence="1 2" key="1">
    <citation type="journal article" date="2019" name="Int. J. Syst. Evol. Microbiol.">
        <title>Acidithiobacillus sulfuriphilus sp. nov.: an extremely acidophilic sulfur-oxidizing chemolithotroph isolated from a neutral pH environment.</title>
        <authorList>
            <person name="Falagan C."/>
            <person name="Moya-Beltran A."/>
            <person name="Castro M."/>
            <person name="Quatrini R."/>
            <person name="Johnson D.B."/>
        </authorList>
    </citation>
    <scope>NUCLEOTIDE SEQUENCE [LARGE SCALE GENOMIC DNA]</scope>
    <source>
        <strain evidence="1 2">CJ-2</strain>
    </source>
</reference>
<accession>A0ACD5HN30</accession>